<feature type="coiled-coil region" evidence="1">
    <location>
        <begin position="4"/>
        <end position="34"/>
    </location>
</feature>
<keyword evidence="2" id="KW-0472">Membrane</keyword>
<organism evidence="3 4">
    <name type="scientific">Plasmodium gallinaceum</name>
    <dbReference type="NCBI Taxonomy" id="5849"/>
    <lineage>
        <taxon>Eukaryota</taxon>
        <taxon>Sar</taxon>
        <taxon>Alveolata</taxon>
        <taxon>Apicomplexa</taxon>
        <taxon>Aconoidasida</taxon>
        <taxon>Haemosporida</taxon>
        <taxon>Plasmodiidae</taxon>
        <taxon>Plasmodium</taxon>
        <taxon>Plasmodium (Haemamoeba)</taxon>
    </lineage>
</organism>
<dbReference type="OMA" id="ENHSDHD"/>
<gene>
    <name evidence="3" type="ORF">PGAL8A_00164700</name>
</gene>
<sequence>MNELKELSKKIKENTTLKKEEKKNEAEIKNLFENLFNNNSINYLSSFINKTNTVENSNENINCEISKYVDTENTSINKKYLNNEINSESVSCEQENIKIGSKLQIEEKKKKIKESLEDNILENNKIGNINIKKILQNKKNIEIKDFNKLIDVFNEEIKKRSKNLENLMNKNKIKNDYSDKFLILEKFNQEIKNYEKNLEGNDSLYELYLIKKKKKKNYDSLIFFKNFFNCLKNFIHFLEKSEKNYEKLKIFKSLIYLRNCKEHILLIKAIFKYIKKIHNDKNILNGNENEKISNEEIRKNINENVILINSNNNTILSDNINRETSSFVNINHSEKSYENNLNYINNKEKNTDFRLMDDLKELFNIHSSSMILNNKINFMKDVKIKYNNILNNLKNLLDVIFEKMFVFNTNIMIYKYIYLNSSDISKNGNIKEQKISYSMFWHFAYILNEHTTYLEKIKNHIFFHFFKILVLIYCIIKNLNVEEILNNIFEAKNKYSLKYENIKNFVTNVIRRNNSNILLNNSFNLFEKFKSYLFYIDKLDNSDITNKEKEQLKNFCFININLIDHIEENEYHIFIDMESFFNNIFISMKNIKKIYEDKNNSYKEEFSEKEHLKSEDLKMKNDVSFGDTCINEEKIDKDVYKEKVNYKNGNHENCNNNINSDYYKNCNDDENNNRNNNVDHKNNINHNNINHNNNNDDIEKSNENFDIFSVFSKSLLDFYNFVELLFSINEKEKKIFDMNMEENFYRDEFINIFNFYFENKENKEKINNIYFNKYELDLNDEEKLSNIKKKLKKKYNSIEEDKEEEKDEENQLENSQNFSLYILNKELNENIFSSFHKMNLKRNNLSNIYNIYCIYKWKKEKNKFLLLIKNIFKNNFFYYLNYTYFLLNDMFISKKNEYILIDENIDDYIFNCFFDLHSYELKNIEEINYNMVLNFIEEKQEVFQKNIREQVEKNITERNNFKKIIEKKKENKTNENKMITITNEDHTDNDTSIKIKKSYSHEKEKRDFNFYSNVNNINIIIKKNNLSCIRIHKNLIYIIFIIYRIVFLSYKILIEIKKNKKEYKLESDVDKKNSKLNFKDEKFDKEKLKYITNINMILFSYKVIKNIYNVFLSYSFYIFRFTCRINMKNEQEEEILSVINDNIFLKKVLENINNVYLNYKDLFDFHINEKDIIFDIFDLERNCKVIDENKFTHNSDTNEKTIFLNDEINKFESNSSDDNYLKCLSLGKKHEVIKKNKKKYLKFSRNKTFLFINKIGILKKVHLFIDKFHINMNSFKKILLKIYKQNFSLLLKKDIIFIEEKFLINTSKIINIIFEFFQIQDLCKSLHKEVVLSMIDYFFYLLNEQIYNFVYQKKNIDENERIYLYEKFVLIPSSLFFILKNYKGDNKFDEKDLLPYEENYFLKNFDEMCLNLTNLKKNKILFLLLFCKIKYILNSKKTILDFFENKNIEILLLNNPHAYDDDNLDAILNEFK</sequence>
<protein>
    <submittedName>
        <fullName evidence="3">Uncharacterized protein</fullName>
    </submittedName>
</protein>
<dbReference type="OrthoDB" id="392829at2759"/>
<evidence type="ECO:0000313" key="4">
    <source>
        <dbReference type="Proteomes" id="UP000220797"/>
    </source>
</evidence>
<evidence type="ECO:0000313" key="3">
    <source>
        <dbReference type="EMBL" id="CRG93938.1"/>
    </source>
</evidence>
<dbReference type="RefSeq" id="XP_028526759.1">
    <property type="nucleotide sequence ID" value="XM_028675204.1"/>
</dbReference>
<keyword evidence="1" id="KW-0175">Coiled coil</keyword>
<accession>A0A1J1GNB9</accession>
<evidence type="ECO:0000256" key="2">
    <source>
        <dbReference type="SAM" id="Phobius"/>
    </source>
</evidence>
<feature type="coiled-coil region" evidence="1">
    <location>
        <begin position="781"/>
        <end position="818"/>
    </location>
</feature>
<comment type="caution">
    <text evidence="3">The sequence shown here is derived from an EMBL/GenBank/DDBJ whole genome shotgun (WGS) entry which is preliminary data.</text>
</comment>
<reference evidence="3" key="1">
    <citation type="submission" date="2015-04" db="EMBL/GenBank/DDBJ databases">
        <authorList>
            <consortium name="Pathogen Informatics"/>
        </authorList>
    </citation>
    <scope>NUCLEOTIDE SEQUENCE [LARGE SCALE GENOMIC DNA]</scope>
    <source>
        <strain evidence="3">8A</strain>
    </source>
</reference>
<keyword evidence="2" id="KW-0812">Transmembrane</keyword>
<dbReference type="GeneID" id="39730172"/>
<proteinExistence type="predicted"/>
<feature type="transmembrane region" description="Helical" evidence="2">
    <location>
        <begin position="1035"/>
        <end position="1054"/>
    </location>
</feature>
<keyword evidence="2" id="KW-1133">Transmembrane helix</keyword>
<dbReference type="VEuPathDB" id="PlasmoDB:PGAL8A_00164700"/>
<evidence type="ECO:0000256" key="1">
    <source>
        <dbReference type="SAM" id="Coils"/>
    </source>
</evidence>
<name>A0A1J1GNB9_PLAGA</name>
<keyword evidence="4" id="KW-1185">Reference proteome</keyword>
<dbReference type="Proteomes" id="UP000220797">
    <property type="component" value="Unassembled WGS sequence"/>
</dbReference>
<dbReference type="EMBL" id="CVMV01000019">
    <property type="protein sequence ID" value="CRG93938.1"/>
    <property type="molecule type" value="Genomic_DNA"/>
</dbReference>
<feature type="coiled-coil region" evidence="1">
    <location>
        <begin position="150"/>
        <end position="204"/>
    </location>
</feature>